<feature type="region of interest" description="Disordered" evidence="6">
    <location>
        <begin position="404"/>
        <end position="423"/>
    </location>
</feature>
<comment type="cofactor">
    <cofactor evidence="1">
        <name>FAD</name>
        <dbReference type="ChEBI" id="CHEBI:57692"/>
    </cofactor>
</comment>
<dbReference type="PANTHER" id="PTHR11985">
    <property type="entry name" value="GLYCEROL-3-PHOSPHATE DEHYDROGENASE"/>
    <property type="match status" value="1"/>
</dbReference>
<dbReference type="InterPro" id="IPR036188">
    <property type="entry name" value="FAD/NAD-bd_sf"/>
</dbReference>
<dbReference type="InterPro" id="IPR000447">
    <property type="entry name" value="G3P_DH_FAD-dep"/>
</dbReference>
<evidence type="ECO:0000256" key="4">
    <source>
        <dbReference type="ARBA" id="ARBA00022827"/>
    </source>
</evidence>
<keyword evidence="9" id="KW-1185">Reference proteome</keyword>
<accession>A0ABT3H8E3</accession>
<dbReference type="SUPFAM" id="SSF51905">
    <property type="entry name" value="FAD/NAD(P)-binding domain"/>
    <property type="match status" value="1"/>
</dbReference>
<evidence type="ECO:0000256" key="5">
    <source>
        <dbReference type="ARBA" id="ARBA00023002"/>
    </source>
</evidence>
<dbReference type="EMBL" id="JAOQNS010000002">
    <property type="protein sequence ID" value="MCW2306670.1"/>
    <property type="molecule type" value="Genomic_DNA"/>
</dbReference>
<dbReference type="Pfam" id="PF01266">
    <property type="entry name" value="DAO"/>
    <property type="match status" value="1"/>
</dbReference>
<feature type="compositionally biased region" description="Polar residues" evidence="6">
    <location>
        <begin position="505"/>
        <end position="515"/>
    </location>
</feature>
<dbReference type="InterPro" id="IPR038299">
    <property type="entry name" value="DAO_C_sf"/>
</dbReference>
<sequence>MKQATHRADEQETYDVVVIGGGVNGTAALRELARAGYRTLLAEIDDFASGASGRSSRMLHCGLRYFETEHPVWDAVRHPLRFARAADMARQAMLARTELAADETVATRAIELSFPVWTDGPYPRWQLDLGIRLLGLLGPSDPPLDRRVRNAEEARHHPIGKHLRDQDSLRGMVSVREYLFGAPERLCVDNAVDAEAHGADICLQTRAEIRERDAVSLWRVALEDVATGEFREVRARTVLNMAGTWADDVGSFGKRLVRGTKGAHIIIRLPAGYANRGIATLHRRGYPFYGLPLGADRYYFGPTETLFNGDAHDIRVDAEDLEFLIGETNHLLPGLNLKRSDIEQCWAGVRPLTHDPDRPMGARERTVHDLGDNEFDNVLAMTAGPVMSHRSAGREMLARVRAKIGSPQRAAVRTPQEPGENQADAEVRAVTNEHAHDLHGVLVQRTGAVWEGLVGPERVARTADKLAPLFGWDAERTQREVTAFLARQEREFGPPDGVDTKRQTPDQIDNDNTGQHHQRSST</sequence>
<evidence type="ECO:0000256" key="1">
    <source>
        <dbReference type="ARBA" id="ARBA00001974"/>
    </source>
</evidence>
<evidence type="ECO:0000256" key="6">
    <source>
        <dbReference type="SAM" id="MobiDB-lite"/>
    </source>
</evidence>
<dbReference type="RefSeq" id="WP_264600329.1">
    <property type="nucleotide sequence ID" value="NZ_JAOQNS010000002.1"/>
</dbReference>
<evidence type="ECO:0000313" key="9">
    <source>
        <dbReference type="Proteomes" id="UP001209755"/>
    </source>
</evidence>
<dbReference type="Proteomes" id="UP001209755">
    <property type="component" value="Unassembled WGS sequence"/>
</dbReference>
<evidence type="ECO:0000256" key="2">
    <source>
        <dbReference type="ARBA" id="ARBA00007330"/>
    </source>
</evidence>
<proteinExistence type="inferred from homology"/>
<gene>
    <name evidence="8" type="ORF">M2319_000989</name>
</gene>
<feature type="region of interest" description="Disordered" evidence="6">
    <location>
        <begin position="489"/>
        <end position="522"/>
    </location>
</feature>
<comment type="similarity">
    <text evidence="2">Belongs to the FAD-dependent glycerol-3-phosphate dehydrogenase family.</text>
</comment>
<organism evidence="8 9">
    <name type="scientific">Rhodobium gokarnense</name>
    <dbReference type="NCBI Taxonomy" id="364296"/>
    <lineage>
        <taxon>Bacteria</taxon>
        <taxon>Pseudomonadati</taxon>
        <taxon>Pseudomonadota</taxon>
        <taxon>Alphaproteobacteria</taxon>
        <taxon>Hyphomicrobiales</taxon>
        <taxon>Rhodobiaceae</taxon>
        <taxon>Rhodobium</taxon>
    </lineage>
</organism>
<dbReference type="Gene3D" id="3.50.50.60">
    <property type="entry name" value="FAD/NAD(P)-binding domain"/>
    <property type="match status" value="1"/>
</dbReference>
<protein>
    <submittedName>
        <fullName evidence="8">Glycerol-3-phosphate dehydrogenase</fullName>
    </submittedName>
</protein>
<name>A0ABT3H8E3_9HYPH</name>
<keyword evidence="3" id="KW-0285">Flavoprotein</keyword>
<comment type="caution">
    <text evidence="8">The sequence shown here is derived from an EMBL/GenBank/DDBJ whole genome shotgun (WGS) entry which is preliminary data.</text>
</comment>
<dbReference type="PRINTS" id="PR01001">
    <property type="entry name" value="FADG3PDH"/>
</dbReference>
<keyword evidence="5" id="KW-0560">Oxidoreductase</keyword>
<keyword evidence="4" id="KW-0274">FAD</keyword>
<evidence type="ECO:0000313" key="8">
    <source>
        <dbReference type="EMBL" id="MCW2306670.1"/>
    </source>
</evidence>
<dbReference type="InterPro" id="IPR006076">
    <property type="entry name" value="FAD-dep_OxRdtase"/>
</dbReference>
<feature type="domain" description="FAD dependent oxidoreductase" evidence="7">
    <location>
        <begin position="15"/>
        <end position="372"/>
    </location>
</feature>
<evidence type="ECO:0000256" key="3">
    <source>
        <dbReference type="ARBA" id="ARBA00022630"/>
    </source>
</evidence>
<dbReference type="Gene3D" id="3.30.9.10">
    <property type="entry name" value="D-Amino Acid Oxidase, subunit A, domain 2"/>
    <property type="match status" value="1"/>
</dbReference>
<dbReference type="Gene3D" id="1.10.8.870">
    <property type="entry name" value="Alpha-glycerophosphate oxidase, cap domain"/>
    <property type="match status" value="1"/>
</dbReference>
<evidence type="ECO:0000259" key="7">
    <source>
        <dbReference type="Pfam" id="PF01266"/>
    </source>
</evidence>
<dbReference type="PANTHER" id="PTHR11985:SF15">
    <property type="entry name" value="GLYCEROL-3-PHOSPHATE DEHYDROGENASE, MITOCHONDRIAL"/>
    <property type="match status" value="1"/>
</dbReference>
<feature type="compositionally biased region" description="Basic and acidic residues" evidence="6">
    <location>
        <begin position="489"/>
        <end position="504"/>
    </location>
</feature>
<reference evidence="9" key="1">
    <citation type="submission" date="2023-07" db="EMBL/GenBank/DDBJ databases">
        <title>Genome sequencing of Purple Non-Sulfur Bacteria from various extreme environments.</title>
        <authorList>
            <person name="Mayer M."/>
        </authorList>
    </citation>
    <scope>NUCLEOTIDE SEQUENCE [LARGE SCALE GENOMIC DNA]</scope>
    <source>
        <strain evidence="9">DSM 17935</strain>
    </source>
</reference>